<dbReference type="Pfam" id="PF00126">
    <property type="entry name" value="HTH_1"/>
    <property type="match status" value="1"/>
</dbReference>
<evidence type="ECO:0000256" key="1">
    <source>
        <dbReference type="ARBA" id="ARBA00009437"/>
    </source>
</evidence>
<dbReference type="InterPro" id="IPR036390">
    <property type="entry name" value="WH_DNA-bd_sf"/>
</dbReference>
<dbReference type="SUPFAM" id="SSF46785">
    <property type="entry name" value="Winged helix' DNA-binding domain"/>
    <property type="match status" value="1"/>
</dbReference>
<evidence type="ECO:0000256" key="2">
    <source>
        <dbReference type="ARBA" id="ARBA00023015"/>
    </source>
</evidence>
<proteinExistence type="inferred from homology"/>
<dbReference type="EMBL" id="QUMS01000001">
    <property type="protein sequence ID" value="REG10629.1"/>
    <property type="molecule type" value="Genomic_DNA"/>
</dbReference>
<dbReference type="PANTHER" id="PTHR30346:SF28">
    <property type="entry name" value="HTH-TYPE TRANSCRIPTIONAL REGULATOR CYNR"/>
    <property type="match status" value="1"/>
</dbReference>
<dbReference type="GO" id="GO:0003677">
    <property type="term" value="F:DNA binding"/>
    <property type="evidence" value="ECO:0007669"/>
    <property type="project" value="UniProtKB-KW"/>
</dbReference>
<keyword evidence="7" id="KW-1185">Reference proteome</keyword>
<dbReference type="RefSeq" id="WP_116223796.1">
    <property type="nucleotide sequence ID" value="NZ_AP018437.1"/>
</dbReference>
<keyword evidence="4" id="KW-0804">Transcription</keyword>
<dbReference type="OrthoDB" id="119203at2"/>
<sequence>MNFLHLKYAVEVERTRSITKAAENLYMVQPNLSRAIKELEESIGITIFRRTSKGIVPTPQGEEFLTYAKNILGQVEEIESIYKKGDTDKITFNISIPRASYITHAFIKLVASMDMSKEIEINYKETNSLRAIINIVQGNYTLGIIRYQTTFEDYFQTMLKEKHLKGETIWEFEYLALMSAAHPLAKRKKIRYSDLSDSIEIAHGDPYVPSMPLTEVKKTEFSDLITKRIFVYERGSQFDLLCDIPNTYIWVSPIPAELIERYNLVQRKCLDANRQYRDVLIYSENYKMTALENQFIEELQKVKKEISAISYQ</sequence>
<dbReference type="GO" id="GO:0003700">
    <property type="term" value="F:DNA-binding transcription factor activity"/>
    <property type="evidence" value="ECO:0007669"/>
    <property type="project" value="InterPro"/>
</dbReference>
<evidence type="ECO:0000256" key="4">
    <source>
        <dbReference type="ARBA" id="ARBA00023163"/>
    </source>
</evidence>
<name>A0A347ZU06_9CHLR</name>
<dbReference type="PRINTS" id="PR00039">
    <property type="entry name" value="HTHLYSR"/>
</dbReference>
<comment type="caution">
    <text evidence="6">The sequence shown here is derived from an EMBL/GenBank/DDBJ whole genome shotgun (WGS) entry which is preliminary data.</text>
</comment>
<accession>A0A347ZU06</accession>
<organism evidence="6 7">
    <name type="scientific">Pelolinea submarina</name>
    <dbReference type="NCBI Taxonomy" id="913107"/>
    <lineage>
        <taxon>Bacteria</taxon>
        <taxon>Bacillati</taxon>
        <taxon>Chloroflexota</taxon>
        <taxon>Anaerolineae</taxon>
        <taxon>Anaerolineales</taxon>
        <taxon>Anaerolineaceae</taxon>
        <taxon>Pelolinea</taxon>
    </lineage>
</organism>
<keyword evidence="2" id="KW-0805">Transcription regulation</keyword>
<dbReference type="InterPro" id="IPR000847">
    <property type="entry name" value="LysR_HTH_N"/>
</dbReference>
<comment type="similarity">
    <text evidence="1">Belongs to the LysR transcriptional regulatory family.</text>
</comment>
<dbReference type="InterPro" id="IPR036388">
    <property type="entry name" value="WH-like_DNA-bd_sf"/>
</dbReference>
<dbReference type="Gene3D" id="1.10.10.10">
    <property type="entry name" value="Winged helix-like DNA-binding domain superfamily/Winged helix DNA-binding domain"/>
    <property type="match status" value="1"/>
</dbReference>
<evidence type="ECO:0000259" key="5">
    <source>
        <dbReference type="PROSITE" id="PS50931"/>
    </source>
</evidence>
<protein>
    <submittedName>
        <fullName evidence="6">DNA-binding transcriptional LysR family regulator</fullName>
    </submittedName>
</protein>
<dbReference type="AlphaFoldDB" id="A0A347ZU06"/>
<evidence type="ECO:0000256" key="3">
    <source>
        <dbReference type="ARBA" id="ARBA00023125"/>
    </source>
</evidence>
<dbReference type="Proteomes" id="UP000256388">
    <property type="component" value="Unassembled WGS sequence"/>
</dbReference>
<reference evidence="6 7" key="1">
    <citation type="submission" date="2018-08" db="EMBL/GenBank/DDBJ databases">
        <title>Genomic Encyclopedia of Type Strains, Phase IV (KMG-IV): sequencing the most valuable type-strain genomes for metagenomic binning, comparative biology and taxonomic classification.</title>
        <authorList>
            <person name="Goeker M."/>
        </authorList>
    </citation>
    <scope>NUCLEOTIDE SEQUENCE [LARGE SCALE GENOMIC DNA]</scope>
    <source>
        <strain evidence="6 7">DSM 23923</strain>
    </source>
</reference>
<dbReference type="FunFam" id="1.10.10.10:FF:000001">
    <property type="entry name" value="LysR family transcriptional regulator"/>
    <property type="match status" value="1"/>
</dbReference>
<feature type="domain" description="HTH lysR-type" evidence="5">
    <location>
        <begin position="1"/>
        <end position="58"/>
    </location>
</feature>
<gene>
    <name evidence="6" type="ORF">DFR64_0488</name>
</gene>
<dbReference type="GO" id="GO:0032993">
    <property type="term" value="C:protein-DNA complex"/>
    <property type="evidence" value="ECO:0007669"/>
    <property type="project" value="TreeGrafter"/>
</dbReference>
<dbReference type="PANTHER" id="PTHR30346">
    <property type="entry name" value="TRANSCRIPTIONAL DUAL REGULATOR HCAR-RELATED"/>
    <property type="match status" value="1"/>
</dbReference>
<evidence type="ECO:0000313" key="6">
    <source>
        <dbReference type="EMBL" id="REG10629.1"/>
    </source>
</evidence>
<keyword evidence="3 6" id="KW-0238">DNA-binding</keyword>
<dbReference type="PROSITE" id="PS50931">
    <property type="entry name" value="HTH_LYSR"/>
    <property type="match status" value="1"/>
</dbReference>
<evidence type="ECO:0000313" key="7">
    <source>
        <dbReference type="Proteomes" id="UP000256388"/>
    </source>
</evidence>